<keyword evidence="2" id="KW-1185">Reference proteome</keyword>
<dbReference type="Proteomes" id="UP000828390">
    <property type="component" value="Unassembled WGS sequence"/>
</dbReference>
<comment type="caution">
    <text evidence="1">The sequence shown here is derived from an EMBL/GenBank/DDBJ whole genome shotgun (WGS) entry which is preliminary data.</text>
</comment>
<organism evidence="1 2">
    <name type="scientific">Dreissena polymorpha</name>
    <name type="common">Zebra mussel</name>
    <name type="synonym">Mytilus polymorpha</name>
    <dbReference type="NCBI Taxonomy" id="45954"/>
    <lineage>
        <taxon>Eukaryota</taxon>
        <taxon>Metazoa</taxon>
        <taxon>Spiralia</taxon>
        <taxon>Lophotrochozoa</taxon>
        <taxon>Mollusca</taxon>
        <taxon>Bivalvia</taxon>
        <taxon>Autobranchia</taxon>
        <taxon>Heteroconchia</taxon>
        <taxon>Euheterodonta</taxon>
        <taxon>Imparidentia</taxon>
        <taxon>Neoheterodontei</taxon>
        <taxon>Myida</taxon>
        <taxon>Dreissenoidea</taxon>
        <taxon>Dreissenidae</taxon>
        <taxon>Dreissena</taxon>
    </lineage>
</organism>
<name>A0A9D4MDT9_DREPO</name>
<sequence length="650" mass="74084">METNKSDTTVCSSHQQSFVAVCFTHKKLLCTDCLIEETHSGNCQMKSFSKQFTDNEQYFIDALKIIQKVDCSLSRVDRHVNEIRRQRQVVKGKINESMNAMIHKLNESARNSIQMVDTQADIIESTYNNFIKEVKASKSKLETNLDLATQDQYAESDFQNIVKLLDDKDHHMNVNMLECGFTVTDVKERIDELKEIGKVIFGEFEYYEAISHFEVPTSNTEKHSNLSVDTKMPKVNMGTQYKIAANTEVQRADTGTHTNVPVVTDEKRNISLSIRPDKKRSMCCSCFGSKYAMEDQTADYESPLEAANAEGYEIIHNLKINDIQEQIHKNTIIQNPSYSSEVDDNLGVYSDVTFTTLEIPNNKTTIVLYKNNDFQQKVSFKWVTDVKNGIIVYDEFEQTLVLTGTDGCVKVVHQIKEQPLALIRVSSERVTTLFVEGKACKMRCYFISDTAIKLNYANALPNEIQNQFLGAWYDILNEKYAVACNGTLYVLTAAGEIESKHVFKKRDGNWEGIRAAYDFHKRLLFVLDSRKKQLECQSIDKKEVVWEKTYDGEEFRPTNVCLTKDTLYIISGDQLIPVSCEDGTPTGDPIELEDLDENILACHFVEGKNAMILTTKSRTVGFLKLDRNQQIRVVKESADVNLTDINVTQF</sequence>
<dbReference type="EMBL" id="JAIWYP010000002">
    <property type="protein sequence ID" value="KAH3873627.1"/>
    <property type="molecule type" value="Genomic_DNA"/>
</dbReference>
<accession>A0A9D4MDT9</accession>
<evidence type="ECO:0000313" key="2">
    <source>
        <dbReference type="Proteomes" id="UP000828390"/>
    </source>
</evidence>
<reference evidence="1" key="2">
    <citation type="submission" date="2020-11" db="EMBL/GenBank/DDBJ databases">
        <authorList>
            <person name="McCartney M.A."/>
            <person name="Auch B."/>
            <person name="Kono T."/>
            <person name="Mallez S."/>
            <person name="Becker A."/>
            <person name="Gohl D.M."/>
            <person name="Silverstein K.A.T."/>
            <person name="Koren S."/>
            <person name="Bechman K.B."/>
            <person name="Herman A."/>
            <person name="Abrahante J.E."/>
            <person name="Garbe J."/>
        </authorList>
    </citation>
    <scope>NUCLEOTIDE SEQUENCE</scope>
    <source>
        <strain evidence="1">Duluth1</strain>
        <tissue evidence="1">Whole animal</tissue>
    </source>
</reference>
<dbReference type="AlphaFoldDB" id="A0A9D4MDT9"/>
<dbReference type="OrthoDB" id="10682918at2759"/>
<proteinExistence type="predicted"/>
<reference evidence="1" key="1">
    <citation type="journal article" date="2019" name="bioRxiv">
        <title>The Genome of the Zebra Mussel, Dreissena polymorpha: A Resource for Invasive Species Research.</title>
        <authorList>
            <person name="McCartney M.A."/>
            <person name="Auch B."/>
            <person name="Kono T."/>
            <person name="Mallez S."/>
            <person name="Zhang Y."/>
            <person name="Obille A."/>
            <person name="Becker A."/>
            <person name="Abrahante J.E."/>
            <person name="Garbe J."/>
            <person name="Badalamenti J.P."/>
            <person name="Herman A."/>
            <person name="Mangelson H."/>
            <person name="Liachko I."/>
            <person name="Sullivan S."/>
            <person name="Sone E.D."/>
            <person name="Koren S."/>
            <person name="Silverstein K.A.T."/>
            <person name="Beckman K.B."/>
            <person name="Gohl D.M."/>
        </authorList>
    </citation>
    <scope>NUCLEOTIDE SEQUENCE</scope>
    <source>
        <strain evidence="1">Duluth1</strain>
        <tissue evidence="1">Whole animal</tissue>
    </source>
</reference>
<dbReference type="SUPFAM" id="SSF57845">
    <property type="entry name" value="B-box zinc-binding domain"/>
    <property type="match status" value="1"/>
</dbReference>
<gene>
    <name evidence="1" type="ORF">DPMN_036864</name>
</gene>
<protein>
    <submittedName>
        <fullName evidence="1">Uncharacterized protein</fullName>
    </submittedName>
</protein>
<dbReference type="SUPFAM" id="SSF50969">
    <property type="entry name" value="YVTN repeat-like/Quinoprotein amine dehydrogenase"/>
    <property type="match status" value="1"/>
</dbReference>
<dbReference type="InterPro" id="IPR011044">
    <property type="entry name" value="Quino_amine_DH_bsu"/>
</dbReference>
<evidence type="ECO:0000313" key="1">
    <source>
        <dbReference type="EMBL" id="KAH3873627.1"/>
    </source>
</evidence>